<dbReference type="Proteomes" id="UP001275315">
    <property type="component" value="Unassembled WGS sequence"/>
</dbReference>
<comment type="cofactor">
    <cofactor evidence="1">
        <name>heme b</name>
        <dbReference type="ChEBI" id="CHEBI:60344"/>
    </cofactor>
</comment>
<feature type="coiled-coil region" evidence="15">
    <location>
        <begin position="139"/>
        <end position="176"/>
    </location>
</feature>
<keyword evidence="4" id="KW-0813">Transport</keyword>
<accession>A0ABU5CXB7</accession>
<evidence type="ECO:0000256" key="9">
    <source>
        <dbReference type="ARBA" id="ARBA00023004"/>
    </source>
</evidence>
<keyword evidence="19" id="KW-1185">Reference proteome</keyword>
<evidence type="ECO:0000256" key="6">
    <source>
        <dbReference type="ARBA" id="ARBA00022617"/>
    </source>
</evidence>
<keyword evidence="10" id="KW-0472">Membrane</keyword>
<evidence type="ECO:0000256" key="15">
    <source>
        <dbReference type="SAM" id="Coils"/>
    </source>
</evidence>
<evidence type="ECO:0000256" key="1">
    <source>
        <dbReference type="ARBA" id="ARBA00001970"/>
    </source>
</evidence>
<dbReference type="PROSITE" id="PS51257">
    <property type="entry name" value="PROKAR_LIPOPROTEIN"/>
    <property type="match status" value="1"/>
</dbReference>
<comment type="similarity">
    <text evidence="2">Belongs to the bacterial solute-binding protein 8 family.</text>
</comment>
<dbReference type="PANTHER" id="PTHR30535:SF36">
    <property type="entry name" value="HIGH-AFFINITY HEME UPTAKE SYSTEM PROTEIN ISDE"/>
    <property type="match status" value="1"/>
</dbReference>
<evidence type="ECO:0000256" key="16">
    <source>
        <dbReference type="SAM" id="SignalP"/>
    </source>
</evidence>
<keyword evidence="7" id="KW-0479">Metal-binding</keyword>
<reference evidence="18 19" key="1">
    <citation type="submission" date="2023-10" db="EMBL/GenBank/DDBJ databases">
        <title>Virgibacillus soli CC-YMP-6 genome.</title>
        <authorList>
            <person name="Miliotis G."/>
            <person name="Sengupta P."/>
            <person name="Hameed A."/>
            <person name="Chuvochina M."/>
            <person name="Mcdonagh F."/>
            <person name="Simpson A.C."/>
            <person name="Singh N.K."/>
            <person name="Rekha P.D."/>
            <person name="Raman K."/>
            <person name="Hugenholtz P."/>
            <person name="Venkateswaran K."/>
        </authorList>
    </citation>
    <scope>NUCLEOTIDE SEQUENCE [LARGE SCALE GENOMIC DNA]</scope>
    <source>
        <strain evidence="18 19">CC-YMP-6</strain>
    </source>
</reference>
<dbReference type="InterPro" id="IPR002491">
    <property type="entry name" value="ABC_transptr_periplasmic_BD"/>
</dbReference>
<organism evidence="18 19">
    <name type="scientific">Paracerasibacillus soli</name>
    <dbReference type="NCBI Taxonomy" id="480284"/>
    <lineage>
        <taxon>Bacteria</taxon>
        <taxon>Bacillati</taxon>
        <taxon>Bacillota</taxon>
        <taxon>Bacilli</taxon>
        <taxon>Bacillales</taxon>
        <taxon>Bacillaceae</taxon>
        <taxon>Paracerasibacillus</taxon>
    </lineage>
</organism>
<dbReference type="RefSeq" id="WP_320381387.1">
    <property type="nucleotide sequence ID" value="NZ_JAWDIQ010000003.1"/>
</dbReference>
<evidence type="ECO:0000256" key="10">
    <source>
        <dbReference type="ARBA" id="ARBA00023136"/>
    </source>
</evidence>
<dbReference type="PROSITE" id="PS50983">
    <property type="entry name" value="FE_B12_PBP"/>
    <property type="match status" value="1"/>
</dbReference>
<keyword evidence="12" id="KW-0449">Lipoprotein</keyword>
<protein>
    <recommendedName>
        <fullName evidence="3">High-affinity heme uptake system protein IsdE</fullName>
    </recommendedName>
    <alternativeName>
        <fullName evidence="14">Iron-regulated surface determinant protein E</fullName>
    </alternativeName>
    <alternativeName>
        <fullName evidence="13">Staphylococcal iron-regulated protein F</fullName>
    </alternativeName>
</protein>
<evidence type="ECO:0000256" key="12">
    <source>
        <dbReference type="ARBA" id="ARBA00023288"/>
    </source>
</evidence>
<gene>
    <name evidence="18" type="primary">isdE</name>
    <name evidence="18" type="ORF">RWD45_20640</name>
</gene>
<dbReference type="Gene3D" id="3.40.50.1980">
    <property type="entry name" value="Nitrogenase molybdenum iron protein domain"/>
    <property type="match status" value="2"/>
</dbReference>
<dbReference type="EMBL" id="JAWDIQ010000003">
    <property type="protein sequence ID" value="MDY0410502.1"/>
    <property type="molecule type" value="Genomic_DNA"/>
</dbReference>
<evidence type="ECO:0000256" key="3">
    <source>
        <dbReference type="ARBA" id="ARBA00015862"/>
    </source>
</evidence>
<dbReference type="PANTHER" id="PTHR30535">
    <property type="entry name" value="VITAMIN B12-BINDING PROTEIN"/>
    <property type="match status" value="1"/>
</dbReference>
<keyword evidence="15" id="KW-0175">Coiled coil</keyword>
<evidence type="ECO:0000313" key="19">
    <source>
        <dbReference type="Proteomes" id="UP001275315"/>
    </source>
</evidence>
<feature type="domain" description="Fe/B12 periplasmic-binding" evidence="17">
    <location>
        <begin position="52"/>
        <end position="307"/>
    </location>
</feature>
<dbReference type="Pfam" id="PF01497">
    <property type="entry name" value="Peripla_BP_2"/>
    <property type="match status" value="1"/>
</dbReference>
<evidence type="ECO:0000256" key="8">
    <source>
        <dbReference type="ARBA" id="ARBA00022729"/>
    </source>
</evidence>
<evidence type="ECO:0000256" key="5">
    <source>
        <dbReference type="ARBA" id="ARBA00022475"/>
    </source>
</evidence>
<evidence type="ECO:0000259" key="17">
    <source>
        <dbReference type="PROSITE" id="PS50983"/>
    </source>
</evidence>
<dbReference type="InterPro" id="IPR019957">
    <property type="entry name" value="ABC_transptr_haem-bd_IsdE"/>
</dbReference>
<evidence type="ECO:0000256" key="14">
    <source>
        <dbReference type="ARBA" id="ARBA00031463"/>
    </source>
</evidence>
<dbReference type="NCBIfam" id="TIGR03659">
    <property type="entry name" value="IsdE"/>
    <property type="match status" value="1"/>
</dbReference>
<dbReference type="InterPro" id="IPR050902">
    <property type="entry name" value="ABC_Transporter_SBP"/>
</dbReference>
<keyword evidence="11" id="KW-0564">Palmitate</keyword>
<evidence type="ECO:0000256" key="7">
    <source>
        <dbReference type="ARBA" id="ARBA00022723"/>
    </source>
</evidence>
<dbReference type="SUPFAM" id="SSF53807">
    <property type="entry name" value="Helical backbone' metal receptor"/>
    <property type="match status" value="1"/>
</dbReference>
<keyword evidence="9" id="KW-0408">Iron</keyword>
<keyword evidence="6" id="KW-0349">Heme</keyword>
<keyword evidence="8 16" id="KW-0732">Signal</keyword>
<evidence type="ECO:0000256" key="4">
    <source>
        <dbReference type="ARBA" id="ARBA00022448"/>
    </source>
</evidence>
<sequence>MKNHLKLWVMLLGIIFIVAGCGANDSASEKEKDTNADKVKAAEANKPEDDHRIIATTVAITEIMDKLDIDLVGIPTSYKELPERYKDATEIGSPMSPDMELMLSLKPTDILSVTTLLDNMDVDFSNLDIKTQYLDFTSVDHMLNEIEKVGKEYNRTEQANQLITQYEDKMAEIEARVAGKDAPSVLILMGIPGSYIVGTEHSYIGDLVKRAGGVNVVTDRDEEYISGNTEYLQQLKPDIILRAAHGMPEEVVKMFEKEFKENDVWKHFKAVQNNRVYDLEETRFGTTANLAAIEALDELVDILYPDEK</sequence>
<evidence type="ECO:0000256" key="11">
    <source>
        <dbReference type="ARBA" id="ARBA00023139"/>
    </source>
</evidence>
<evidence type="ECO:0000256" key="13">
    <source>
        <dbReference type="ARBA" id="ARBA00031148"/>
    </source>
</evidence>
<evidence type="ECO:0000313" key="18">
    <source>
        <dbReference type="EMBL" id="MDY0410502.1"/>
    </source>
</evidence>
<proteinExistence type="inferred from homology"/>
<feature type="chain" id="PRO_5046040462" description="High-affinity heme uptake system protein IsdE" evidence="16">
    <location>
        <begin position="24"/>
        <end position="308"/>
    </location>
</feature>
<feature type="signal peptide" evidence="16">
    <location>
        <begin position="1"/>
        <end position="23"/>
    </location>
</feature>
<keyword evidence="5" id="KW-1003">Cell membrane</keyword>
<evidence type="ECO:0000256" key="2">
    <source>
        <dbReference type="ARBA" id="ARBA00008814"/>
    </source>
</evidence>
<comment type="caution">
    <text evidence="18">The sequence shown here is derived from an EMBL/GenBank/DDBJ whole genome shotgun (WGS) entry which is preliminary data.</text>
</comment>
<name>A0ABU5CXB7_9BACI</name>